<keyword evidence="2" id="KW-0489">Methyltransferase</keyword>
<dbReference type="Gene3D" id="3.40.50.150">
    <property type="entry name" value="Vaccinia Virus protein VP39"/>
    <property type="match status" value="1"/>
</dbReference>
<dbReference type="GO" id="GO:0032259">
    <property type="term" value="P:methylation"/>
    <property type="evidence" value="ECO:0007669"/>
    <property type="project" value="UniProtKB-KW"/>
</dbReference>
<keyword evidence="5" id="KW-0812">Transmembrane</keyword>
<evidence type="ECO:0000256" key="4">
    <source>
        <dbReference type="ARBA" id="ARBA00022691"/>
    </source>
</evidence>
<dbReference type="STRING" id="6211.A0A068YK35"/>
<evidence type="ECO:0000256" key="3">
    <source>
        <dbReference type="ARBA" id="ARBA00022679"/>
    </source>
</evidence>
<reference evidence="6" key="1">
    <citation type="journal article" date="2013" name="Nature">
        <title>The genomes of four tapeworm species reveal adaptations to parasitism.</title>
        <authorList>
            <person name="Tsai I.J."/>
            <person name="Zarowiecki M."/>
            <person name="Holroyd N."/>
            <person name="Garciarrubio A."/>
            <person name="Sanchez-Flores A."/>
            <person name="Brooks K.L."/>
            <person name="Tracey A."/>
            <person name="Bobes R.J."/>
            <person name="Fragoso G."/>
            <person name="Sciutto E."/>
            <person name="Aslett M."/>
            <person name="Beasley H."/>
            <person name="Bennett H.M."/>
            <person name="Cai J."/>
            <person name="Camicia F."/>
            <person name="Clark R."/>
            <person name="Cucher M."/>
            <person name="De Silva N."/>
            <person name="Day T.A."/>
            <person name="Deplazes P."/>
            <person name="Estrada K."/>
            <person name="Fernandez C."/>
            <person name="Holland P.W."/>
            <person name="Hou J."/>
            <person name="Hu S."/>
            <person name="Huckvale T."/>
            <person name="Hung S.S."/>
            <person name="Kamenetzky L."/>
            <person name="Keane J.A."/>
            <person name="Kiss F."/>
            <person name="Koziol U."/>
            <person name="Lambert O."/>
            <person name="Liu K."/>
            <person name="Luo X."/>
            <person name="Luo Y."/>
            <person name="Macchiaroli N."/>
            <person name="Nichol S."/>
            <person name="Paps J."/>
            <person name="Parkinson J."/>
            <person name="Pouchkina-Stantcheva N."/>
            <person name="Riddiford N."/>
            <person name="Rosenzvit M."/>
            <person name="Salinas G."/>
            <person name="Wasmuth J.D."/>
            <person name="Zamanian M."/>
            <person name="Zheng Y."/>
            <person name="Cai X."/>
            <person name="Soberon X."/>
            <person name="Olson P.D."/>
            <person name="Laclette J.P."/>
            <person name="Brehm K."/>
            <person name="Berriman M."/>
            <person name="Garciarrubio A."/>
            <person name="Bobes R.J."/>
            <person name="Fragoso G."/>
            <person name="Sanchez-Flores A."/>
            <person name="Estrada K."/>
            <person name="Cevallos M.A."/>
            <person name="Morett E."/>
            <person name="Gonzalez V."/>
            <person name="Portillo T."/>
            <person name="Ochoa-Leyva A."/>
            <person name="Jose M.V."/>
            <person name="Sciutto E."/>
            <person name="Landa A."/>
            <person name="Jimenez L."/>
            <person name="Valdes V."/>
            <person name="Carrero J.C."/>
            <person name="Larralde C."/>
            <person name="Morales-Montor J."/>
            <person name="Limon-Lason J."/>
            <person name="Soberon X."/>
            <person name="Laclette J.P."/>
        </authorList>
    </citation>
    <scope>NUCLEOTIDE SEQUENCE [LARGE SCALE GENOMIC DNA]</scope>
</reference>
<proteinExistence type="inferred from homology"/>
<dbReference type="InterPro" id="IPR029063">
    <property type="entry name" value="SAM-dependent_MTases_sf"/>
</dbReference>
<sequence>MLPEQNNSSLDTAGDNAGKLEKNSSSLRLFVACAVGCIATSVMYTLVPFVLPAFRRMCLPYVPATSKQLTLVAQLLWLAETRAHRRIGSILDIGSGDGRVVLSLLADKRLTSLTTAAGVELNRPLVWWSRLAAWRQNHSDKASFHCHDLWTFDVSPFQSVVVFGVDAMMKPLEEKLLNELSGNPVIVACRFPLPTLPLYSKLGSGPDAAYLYLPKLNGKS</sequence>
<dbReference type="GO" id="GO:0005739">
    <property type="term" value="C:mitochondrion"/>
    <property type="evidence" value="ECO:0007669"/>
    <property type="project" value="TreeGrafter"/>
</dbReference>
<comment type="similarity">
    <text evidence="1">Belongs to the ANT/ATPSC lysine N-methyltransferase family.</text>
</comment>
<dbReference type="PANTHER" id="PTHR13610:SF9">
    <property type="entry name" value="FI06469P"/>
    <property type="match status" value="1"/>
</dbReference>
<evidence type="ECO:0000256" key="1">
    <source>
        <dbReference type="ARBA" id="ARBA00010633"/>
    </source>
</evidence>
<keyword evidence="3" id="KW-0808">Transferase</keyword>
<keyword evidence="5" id="KW-1133">Transmembrane helix</keyword>
<dbReference type="GO" id="GO:1905706">
    <property type="term" value="P:regulation of mitochondrial ATP synthesis coupled proton transport"/>
    <property type="evidence" value="ECO:0007669"/>
    <property type="project" value="TreeGrafter"/>
</dbReference>
<keyword evidence="7" id="KW-1185">Reference proteome</keyword>
<evidence type="ECO:0000256" key="5">
    <source>
        <dbReference type="SAM" id="Phobius"/>
    </source>
</evidence>
<evidence type="ECO:0000313" key="6">
    <source>
        <dbReference type="EMBL" id="CDS42520.1"/>
    </source>
</evidence>
<dbReference type="PANTHER" id="PTHR13610">
    <property type="entry name" value="METHYLTRANSFERASE DOMAIN-CONTAINING PROTEIN"/>
    <property type="match status" value="1"/>
</dbReference>
<dbReference type="InterPro" id="IPR026170">
    <property type="entry name" value="FAM173A/B"/>
</dbReference>
<reference evidence="6" key="2">
    <citation type="submission" date="2015-11" db="EMBL/GenBank/DDBJ databases">
        <authorList>
            <person name="Zhang Y."/>
            <person name="Guo Z."/>
        </authorList>
    </citation>
    <scope>NUCLEOTIDE SEQUENCE</scope>
</reference>
<keyword evidence="4" id="KW-0949">S-adenosyl-L-methionine</keyword>
<protein>
    <recommendedName>
        <fullName evidence="8">Protein FAM173B</fullName>
    </recommendedName>
</protein>
<accession>A0A068YK35</accession>
<organism evidence="6 7">
    <name type="scientific">Echinococcus multilocularis</name>
    <name type="common">Fox tapeworm</name>
    <dbReference type="NCBI Taxonomy" id="6211"/>
    <lineage>
        <taxon>Eukaryota</taxon>
        <taxon>Metazoa</taxon>
        <taxon>Spiralia</taxon>
        <taxon>Lophotrochozoa</taxon>
        <taxon>Platyhelminthes</taxon>
        <taxon>Cestoda</taxon>
        <taxon>Eucestoda</taxon>
        <taxon>Cyclophyllidea</taxon>
        <taxon>Taeniidae</taxon>
        <taxon>Echinococcus</taxon>
    </lineage>
</organism>
<dbReference type="eggNOG" id="KOG4058">
    <property type="taxonomic scope" value="Eukaryota"/>
</dbReference>
<dbReference type="OrthoDB" id="66144at2759"/>
<keyword evidence="5" id="KW-0472">Membrane</keyword>
<dbReference type="OMA" id="VPQSTHI"/>
<dbReference type="AlphaFoldDB" id="A0A068YK35"/>
<gene>
    <name evidence="6" type="ORF">EmuJ_001023550</name>
</gene>
<evidence type="ECO:0000256" key="2">
    <source>
        <dbReference type="ARBA" id="ARBA00022603"/>
    </source>
</evidence>
<dbReference type="Proteomes" id="UP000017246">
    <property type="component" value="Unassembled WGS sequence"/>
</dbReference>
<dbReference type="EMBL" id="LN902842">
    <property type="protein sequence ID" value="CDS42520.1"/>
    <property type="molecule type" value="Genomic_DNA"/>
</dbReference>
<name>A0A068YK35_ECHMU</name>
<evidence type="ECO:0008006" key="8">
    <source>
        <dbReference type="Google" id="ProtNLM"/>
    </source>
</evidence>
<dbReference type="SUPFAM" id="SSF53335">
    <property type="entry name" value="S-adenosyl-L-methionine-dependent methyltransferases"/>
    <property type="match status" value="1"/>
</dbReference>
<evidence type="ECO:0000313" key="7">
    <source>
        <dbReference type="Proteomes" id="UP000017246"/>
    </source>
</evidence>
<feature type="transmembrane region" description="Helical" evidence="5">
    <location>
        <begin position="29"/>
        <end position="51"/>
    </location>
</feature>
<dbReference type="GO" id="GO:0016279">
    <property type="term" value="F:protein-lysine N-methyltransferase activity"/>
    <property type="evidence" value="ECO:0007669"/>
    <property type="project" value="InterPro"/>
</dbReference>